<dbReference type="PROSITE" id="PS50846">
    <property type="entry name" value="HMA_2"/>
    <property type="match status" value="1"/>
</dbReference>
<organism evidence="3 4">
    <name type="scientific">Sphagnum troendelagicum</name>
    <dbReference type="NCBI Taxonomy" id="128251"/>
    <lineage>
        <taxon>Eukaryota</taxon>
        <taxon>Viridiplantae</taxon>
        <taxon>Streptophyta</taxon>
        <taxon>Embryophyta</taxon>
        <taxon>Bryophyta</taxon>
        <taxon>Sphagnophytina</taxon>
        <taxon>Sphagnopsida</taxon>
        <taxon>Sphagnales</taxon>
        <taxon>Sphagnaceae</taxon>
        <taxon>Sphagnum</taxon>
    </lineage>
</organism>
<sequence>MEVPTVQEFFNGDYEPNWLRDSMPLERPRRFAQPYHTRPLAGYSQDVIRPLLRPQEVPVTVINHPNTVGSRSPVSTIPATLELRVPLCCEKCINKVKKALHEVEGVEDVVCDQPEQKVTITGNVNPETALRRVKSVKKNSIYWYMETSVDSATPATSIVHNKTHRNGYAPNYIAPSSYYTHNYYAHPLRRSNSSLQSPYYSRYSSAYPLRSYSPFQSSPYIDNSYDAYDPYNPMSSSRPYYMSDPYF</sequence>
<keyword evidence="1" id="KW-0479">Metal-binding</keyword>
<dbReference type="PANTHER" id="PTHR22814:SF336">
    <property type="entry name" value="HEAVY METAL-ASSOCIATED ISOPRENYLATED PLANT PROTEIN 23"/>
    <property type="match status" value="1"/>
</dbReference>
<dbReference type="Pfam" id="PF00403">
    <property type="entry name" value="HMA"/>
    <property type="match status" value="1"/>
</dbReference>
<dbReference type="PANTHER" id="PTHR22814">
    <property type="entry name" value="COPPER TRANSPORT PROTEIN ATOX1-RELATED"/>
    <property type="match status" value="1"/>
</dbReference>
<dbReference type="InterPro" id="IPR036163">
    <property type="entry name" value="HMA_dom_sf"/>
</dbReference>
<dbReference type="InterPro" id="IPR006121">
    <property type="entry name" value="HMA_dom"/>
</dbReference>
<dbReference type="CDD" id="cd00371">
    <property type="entry name" value="HMA"/>
    <property type="match status" value="1"/>
</dbReference>
<proteinExistence type="predicted"/>
<name>A0ABP0U3F5_9BRYO</name>
<evidence type="ECO:0000259" key="2">
    <source>
        <dbReference type="PROSITE" id="PS50846"/>
    </source>
</evidence>
<accession>A0ABP0U3F5</accession>
<evidence type="ECO:0000256" key="1">
    <source>
        <dbReference type="ARBA" id="ARBA00022723"/>
    </source>
</evidence>
<gene>
    <name evidence="3" type="ORF">CSSPTR1EN2_LOCUS10991</name>
</gene>
<reference evidence="3" key="1">
    <citation type="submission" date="2024-02" db="EMBL/GenBank/DDBJ databases">
        <authorList>
            <consortium name="ELIXIR-Norway"/>
            <consortium name="Elixir Norway"/>
        </authorList>
    </citation>
    <scope>NUCLEOTIDE SEQUENCE</scope>
</reference>
<evidence type="ECO:0000313" key="4">
    <source>
        <dbReference type="Proteomes" id="UP001497512"/>
    </source>
</evidence>
<feature type="domain" description="HMA" evidence="2">
    <location>
        <begin position="78"/>
        <end position="141"/>
    </location>
</feature>
<protein>
    <recommendedName>
        <fullName evidence="2">HMA domain-containing protein</fullName>
    </recommendedName>
</protein>
<dbReference type="Proteomes" id="UP001497512">
    <property type="component" value="Chromosome 18"/>
</dbReference>
<evidence type="ECO:0000313" key="3">
    <source>
        <dbReference type="EMBL" id="CAK9211761.1"/>
    </source>
</evidence>
<dbReference type="Gene3D" id="3.30.70.100">
    <property type="match status" value="1"/>
</dbReference>
<keyword evidence="4" id="KW-1185">Reference proteome</keyword>
<dbReference type="EMBL" id="OZ019910">
    <property type="protein sequence ID" value="CAK9211761.1"/>
    <property type="molecule type" value="Genomic_DNA"/>
</dbReference>
<dbReference type="SUPFAM" id="SSF55008">
    <property type="entry name" value="HMA, heavy metal-associated domain"/>
    <property type="match status" value="1"/>
</dbReference>